<dbReference type="GO" id="GO:0006298">
    <property type="term" value="P:mismatch repair"/>
    <property type="evidence" value="ECO:0007669"/>
    <property type="project" value="InterPro"/>
</dbReference>
<evidence type="ECO:0000256" key="5">
    <source>
        <dbReference type="ARBA" id="ARBA00023125"/>
    </source>
</evidence>
<keyword evidence="3" id="KW-0227">DNA damage</keyword>
<keyword evidence="5" id="KW-0238">DNA-binding</keyword>
<dbReference type="SUPFAM" id="SSF55271">
    <property type="entry name" value="DNA repair protein MutS, domain I"/>
    <property type="match status" value="1"/>
</dbReference>
<dbReference type="GO" id="GO:0005739">
    <property type="term" value="C:mitochondrion"/>
    <property type="evidence" value="ECO:0007669"/>
    <property type="project" value="TreeGrafter"/>
</dbReference>
<name>A0A6C0CT66_9ZZZZ</name>
<dbReference type="InterPro" id="IPR036187">
    <property type="entry name" value="DNA_mismatch_repair_MutS_sf"/>
</dbReference>
<evidence type="ECO:0000259" key="8">
    <source>
        <dbReference type="SMART" id="SM00534"/>
    </source>
</evidence>
<dbReference type="AlphaFoldDB" id="A0A6C0CT66"/>
<feature type="domain" description="DNA mismatch repair proteins mutS family" evidence="8">
    <location>
        <begin position="653"/>
        <end position="843"/>
    </location>
</feature>
<dbReference type="SMART" id="SM00533">
    <property type="entry name" value="MUTSd"/>
    <property type="match status" value="1"/>
</dbReference>
<keyword evidence="2" id="KW-0547">Nucleotide-binding</keyword>
<dbReference type="PANTHER" id="PTHR11361:SF34">
    <property type="entry name" value="DNA MISMATCH REPAIR PROTEIN MSH1, MITOCHONDRIAL"/>
    <property type="match status" value="1"/>
</dbReference>
<evidence type="ECO:0000259" key="7">
    <source>
        <dbReference type="SMART" id="SM00533"/>
    </source>
</evidence>
<evidence type="ECO:0008006" key="10">
    <source>
        <dbReference type="Google" id="ProtNLM"/>
    </source>
</evidence>
<evidence type="ECO:0000256" key="1">
    <source>
        <dbReference type="ARBA" id="ARBA00006271"/>
    </source>
</evidence>
<dbReference type="InterPro" id="IPR007696">
    <property type="entry name" value="DNA_mismatch_repair_MutS_core"/>
</dbReference>
<protein>
    <recommendedName>
        <fullName evidence="10">DNA mismatch repair proteins mutS family domain-containing protein</fullName>
    </recommendedName>
</protein>
<dbReference type="GO" id="GO:0005634">
    <property type="term" value="C:nucleus"/>
    <property type="evidence" value="ECO:0007669"/>
    <property type="project" value="TreeGrafter"/>
</dbReference>
<proteinExistence type="inferred from homology"/>
<dbReference type="Gene3D" id="3.40.50.300">
    <property type="entry name" value="P-loop containing nucleotide triphosphate hydrolases"/>
    <property type="match status" value="1"/>
</dbReference>
<dbReference type="PIRSF" id="PIRSF037677">
    <property type="entry name" value="DNA_mis_repair_Msh6"/>
    <property type="match status" value="1"/>
</dbReference>
<dbReference type="Pfam" id="PF05192">
    <property type="entry name" value="MutS_III"/>
    <property type="match status" value="1"/>
</dbReference>
<dbReference type="InterPro" id="IPR045076">
    <property type="entry name" value="MutS"/>
</dbReference>
<dbReference type="InterPro" id="IPR016151">
    <property type="entry name" value="DNA_mismatch_repair_MutS_N"/>
</dbReference>
<dbReference type="CDD" id="cd00085">
    <property type="entry name" value="HNHc"/>
    <property type="match status" value="1"/>
</dbReference>
<accession>A0A6C0CT66</accession>
<dbReference type="GO" id="GO:0043504">
    <property type="term" value="P:mitochondrial DNA repair"/>
    <property type="evidence" value="ECO:0007669"/>
    <property type="project" value="TreeGrafter"/>
</dbReference>
<sequence>MIYDDYIEYAKQYVEKYGDKCVVFMQVGDFFELYAIQNDTEVVGADIYKVCDLCNIQVSRKNKSVLENSRQNPLMAGFPIAAISKFVQILVQYQYTIVLIRQVTPPPNPKREVTEIISPSTYMNVSSQEGNYLMTMVWEQHSTQLWDVGITCLDLTTGASYVYETYSTLQDPNFAMDEAIRFIQSYQPKELLLMGPHYHKEIASYFENDRQLLVHHQWGEAFNKLYAHPAYQNTVLQKAFQVKGLLTPIEMMGLEKYPLAALTYCAMIQFAYEHNEQLIQKMELPTIWKNPHHLILEANSIQQLNVISQTNNEMPLLTLLNRCATAFGARLFKERLLNPIVDIATLNQYYDQIESYRQEELFKHLLSHLSSVMDLERILRRIALGTLQPCEWGNVEISLEACKQVFQLIDSPSHQESLEEMMDHYCKVLNLTECKKYNLVDIHTSLFNKEQYCNIDVLAEQLEEDFSFMKEWTHKISSIGENDSTLCRMDYNDRDGYFLSITKKRWDTVGKYGIQKLKIREVEVSLKDCKTKPISASSTNLRLTHSLIERVSDRIISTQQKLSNLNIKYYKEFLSQFDQKYHTIWRDLVKTIAEIDILATNAKNSLEYGYHRPKLISSNTSYLQAKGLRHPIIERLNHQYKYIPNDVALGIDKKGLLLYGINASGKSSLMKAIGLNIIMAQSGMYVPSEEIELAPYHHLFTRITSTDNIYRGHSTFTVEILELKNIMNRCDSYSLILGDELCSGTEAISAMSIVAAGIDYLLKQQACFVFATHLHELMKLTMIQSSPALWIAHMHIELDEITGKIIYDRKLKEGHGSSLYGLEVCRALKLPDIFLKMANQIRKEVQGMPTMYVESKVSKYNKDLIVSTCTLCGNAAHETHHIKQQKDANTYGRIGTIHKNDLNNLVVLCEACHLKQHHGKETIEDYVYTSEGVEIQLNSQPCSKSTEAFQMQHYLKYTQRGWMYRLQKNHKWKAIMSTTYPEIYLYFKNKSHILPESYEHFHEVMVEYQPEFLLI</sequence>
<dbReference type="SUPFAM" id="SSF53150">
    <property type="entry name" value="DNA repair protein MutS, domain II"/>
    <property type="match status" value="1"/>
</dbReference>
<dbReference type="InterPro" id="IPR017261">
    <property type="entry name" value="DNA_mismatch_repair_MutS/MSH"/>
</dbReference>
<dbReference type="SMART" id="SM00534">
    <property type="entry name" value="MUTSac"/>
    <property type="match status" value="1"/>
</dbReference>
<evidence type="ECO:0000256" key="3">
    <source>
        <dbReference type="ARBA" id="ARBA00022763"/>
    </source>
</evidence>
<feature type="domain" description="DNA mismatch repair protein MutS core" evidence="7">
    <location>
        <begin position="311"/>
        <end position="636"/>
    </location>
</feature>
<dbReference type="InterPro" id="IPR000432">
    <property type="entry name" value="DNA_mismatch_repair_MutS_C"/>
</dbReference>
<dbReference type="Pfam" id="PF01624">
    <property type="entry name" value="MutS_I"/>
    <property type="match status" value="1"/>
</dbReference>
<reference evidence="9" key="1">
    <citation type="journal article" date="2020" name="Nature">
        <title>Giant virus diversity and host interactions through global metagenomics.</title>
        <authorList>
            <person name="Schulz F."/>
            <person name="Roux S."/>
            <person name="Paez-Espino D."/>
            <person name="Jungbluth S."/>
            <person name="Walsh D.A."/>
            <person name="Denef V.J."/>
            <person name="McMahon K.D."/>
            <person name="Konstantinidis K.T."/>
            <person name="Eloe-Fadrosh E.A."/>
            <person name="Kyrpides N.C."/>
            <person name="Woyke T."/>
        </authorList>
    </citation>
    <scope>NUCLEOTIDE SEQUENCE</scope>
    <source>
        <strain evidence="9">GVMAG-M-3300021962-46</strain>
    </source>
</reference>
<dbReference type="InterPro" id="IPR007695">
    <property type="entry name" value="DNA_mismatch_repair_MutS-lik_N"/>
</dbReference>
<dbReference type="Gene3D" id="3.30.420.110">
    <property type="entry name" value="MutS, connector domain"/>
    <property type="match status" value="1"/>
</dbReference>
<dbReference type="InterPro" id="IPR003615">
    <property type="entry name" value="HNH_nuc"/>
</dbReference>
<keyword evidence="6" id="KW-0234">DNA repair</keyword>
<dbReference type="GO" id="GO:0005524">
    <property type="term" value="F:ATP binding"/>
    <property type="evidence" value="ECO:0007669"/>
    <property type="project" value="UniProtKB-KW"/>
</dbReference>
<dbReference type="GO" id="GO:0140664">
    <property type="term" value="F:ATP-dependent DNA damage sensor activity"/>
    <property type="evidence" value="ECO:0007669"/>
    <property type="project" value="InterPro"/>
</dbReference>
<dbReference type="EMBL" id="MN739479">
    <property type="protein sequence ID" value="QHT07070.1"/>
    <property type="molecule type" value="Genomic_DNA"/>
</dbReference>
<comment type="similarity">
    <text evidence="1">Belongs to the DNA mismatch repair MutS family.</text>
</comment>
<evidence type="ECO:0000256" key="6">
    <source>
        <dbReference type="ARBA" id="ARBA00023204"/>
    </source>
</evidence>
<dbReference type="PANTHER" id="PTHR11361">
    <property type="entry name" value="DNA MISMATCH REPAIR PROTEIN MUTS FAMILY MEMBER"/>
    <property type="match status" value="1"/>
</dbReference>
<dbReference type="Gene3D" id="1.10.1420.10">
    <property type="match status" value="2"/>
</dbReference>
<evidence type="ECO:0000256" key="2">
    <source>
        <dbReference type="ARBA" id="ARBA00022741"/>
    </source>
</evidence>
<evidence type="ECO:0000313" key="9">
    <source>
        <dbReference type="EMBL" id="QHT07070.1"/>
    </source>
</evidence>
<dbReference type="InterPro" id="IPR036678">
    <property type="entry name" value="MutS_con_dom_sf"/>
</dbReference>
<dbReference type="GO" id="GO:0030983">
    <property type="term" value="F:mismatched DNA binding"/>
    <property type="evidence" value="ECO:0007669"/>
    <property type="project" value="InterPro"/>
</dbReference>
<dbReference type="SUPFAM" id="SSF52540">
    <property type="entry name" value="P-loop containing nucleoside triphosphate hydrolases"/>
    <property type="match status" value="1"/>
</dbReference>
<dbReference type="InterPro" id="IPR027417">
    <property type="entry name" value="P-loop_NTPase"/>
</dbReference>
<dbReference type="Gene3D" id="3.40.1170.10">
    <property type="entry name" value="DNA repair protein MutS, domain I"/>
    <property type="match status" value="1"/>
</dbReference>
<dbReference type="Pfam" id="PF00488">
    <property type="entry name" value="MutS_V"/>
    <property type="match status" value="1"/>
</dbReference>
<keyword evidence="4" id="KW-0067">ATP-binding</keyword>
<evidence type="ECO:0000256" key="4">
    <source>
        <dbReference type="ARBA" id="ARBA00022840"/>
    </source>
</evidence>
<organism evidence="9">
    <name type="scientific">viral metagenome</name>
    <dbReference type="NCBI Taxonomy" id="1070528"/>
    <lineage>
        <taxon>unclassified sequences</taxon>
        <taxon>metagenomes</taxon>
        <taxon>organismal metagenomes</taxon>
    </lineage>
</organism>
<dbReference type="SUPFAM" id="SSF48334">
    <property type="entry name" value="DNA repair protein MutS, domain III"/>
    <property type="match status" value="1"/>
</dbReference>